<evidence type="ECO:0000256" key="2">
    <source>
        <dbReference type="ARBA" id="ARBA00023015"/>
    </source>
</evidence>
<dbReference type="FunFam" id="1.10.10.10:FF:000001">
    <property type="entry name" value="LysR family transcriptional regulator"/>
    <property type="match status" value="1"/>
</dbReference>
<dbReference type="CDD" id="cd08422">
    <property type="entry name" value="PBP2_CrgA_like"/>
    <property type="match status" value="1"/>
</dbReference>
<evidence type="ECO:0000256" key="3">
    <source>
        <dbReference type="ARBA" id="ARBA00023125"/>
    </source>
</evidence>
<comment type="similarity">
    <text evidence="1">Belongs to the LysR transcriptional regulatory family.</text>
</comment>
<dbReference type="Pfam" id="PF03466">
    <property type="entry name" value="LysR_substrate"/>
    <property type="match status" value="1"/>
</dbReference>
<dbReference type="KEGG" id="bxe:Bxe_A3026"/>
<gene>
    <name evidence="6" type="ORF">Bxe_A3026</name>
</gene>
<dbReference type="InterPro" id="IPR058163">
    <property type="entry name" value="LysR-type_TF_proteobact-type"/>
</dbReference>
<dbReference type="EMBL" id="CP000270">
    <property type="protein sequence ID" value="ABE29953.1"/>
    <property type="molecule type" value="Genomic_DNA"/>
</dbReference>
<dbReference type="PANTHER" id="PTHR30537">
    <property type="entry name" value="HTH-TYPE TRANSCRIPTIONAL REGULATOR"/>
    <property type="match status" value="1"/>
</dbReference>
<dbReference type="InterPro" id="IPR000847">
    <property type="entry name" value="LysR_HTH_N"/>
</dbReference>
<accession>Q141N6</accession>
<organism evidence="6 7">
    <name type="scientific">Paraburkholderia xenovorans (strain LB400)</name>
    <dbReference type="NCBI Taxonomy" id="266265"/>
    <lineage>
        <taxon>Bacteria</taxon>
        <taxon>Pseudomonadati</taxon>
        <taxon>Pseudomonadota</taxon>
        <taxon>Betaproteobacteria</taxon>
        <taxon>Burkholderiales</taxon>
        <taxon>Burkholderiaceae</taxon>
        <taxon>Paraburkholderia</taxon>
    </lineage>
</organism>
<keyword evidence="2" id="KW-0805">Transcription regulation</keyword>
<evidence type="ECO:0000256" key="4">
    <source>
        <dbReference type="ARBA" id="ARBA00023163"/>
    </source>
</evidence>
<dbReference type="STRING" id="266265.Bxe_A3026"/>
<evidence type="ECO:0000256" key="1">
    <source>
        <dbReference type="ARBA" id="ARBA00009437"/>
    </source>
</evidence>
<dbReference type="Proteomes" id="UP000001817">
    <property type="component" value="Chromosome 1"/>
</dbReference>
<dbReference type="SUPFAM" id="SSF53850">
    <property type="entry name" value="Periplasmic binding protein-like II"/>
    <property type="match status" value="1"/>
</dbReference>
<feature type="domain" description="HTH lysR-type" evidence="5">
    <location>
        <begin position="37"/>
        <end position="92"/>
    </location>
</feature>
<dbReference type="GO" id="GO:0003700">
    <property type="term" value="F:DNA-binding transcription factor activity"/>
    <property type="evidence" value="ECO:0007669"/>
    <property type="project" value="InterPro"/>
</dbReference>
<dbReference type="GO" id="GO:0043565">
    <property type="term" value="F:sequence-specific DNA binding"/>
    <property type="evidence" value="ECO:0007669"/>
    <property type="project" value="TreeGrafter"/>
</dbReference>
<dbReference type="GO" id="GO:0006351">
    <property type="term" value="P:DNA-templated transcription"/>
    <property type="evidence" value="ECO:0007669"/>
    <property type="project" value="TreeGrafter"/>
</dbReference>
<name>Q141N6_PARXL</name>
<reference evidence="6 7" key="1">
    <citation type="journal article" date="2006" name="Proc. Natl. Acad. Sci. U.S.A.">
        <title>Burkholderia xenovorans LB400 harbors a multi-replicon, 9.73-Mbp genome shaped for versatility.</title>
        <authorList>
            <person name="Chain P.S."/>
            <person name="Denef V.J."/>
            <person name="Konstantinidis K.T."/>
            <person name="Vergez L.M."/>
            <person name="Agullo L."/>
            <person name="Reyes V.L."/>
            <person name="Hauser L."/>
            <person name="Cordova M."/>
            <person name="Gomez L."/>
            <person name="Gonzalez M."/>
            <person name="Land M."/>
            <person name="Lao V."/>
            <person name="Larimer F."/>
            <person name="LiPuma J.J."/>
            <person name="Mahenthiralingam E."/>
            <person name="Malfatti S.A."/>
            <person name="Marx C.J."/>
            <person name="Parnell J.J."/>
            <person name="Ramette A."/>
            <person name="Richardson P."/>
            <person name="Seeger M."/>
            <person name="Smith D."/>
            <person name="Spilker T."/>
            <person name="Sul W.J."/>
            <person name="Tsoi T.V."/>
            <person name="Ulrich L.E."/>
            <person name="Zhulin I.B."/>
            <person name="Tiedje J.M."/>
        </authorList>
    </citation>
    <scope>NUCLEOTIDE SEQUENCE [LARGE SCALE GENOMIC DNA]</scope>
    <source>
        <strain evidence="6 7">LB400</strain>
    </source>
</reference>
<evidence type="ECO:0000313" key="7">
    <source>
        <dbReference type="Proteomes" id="UP000001817"/>
    </source>
</evidence>
<sequence>MHDNRVMAHSVYVANASIDWSHSRNPTMTPTELFALLPDMAVFARVVDAGNFSVAARQLGSTPSTVSRQIKRLEDALATRLLERSTRTVRVTESGAQVARFCRDMVSAASGAVDAAGQLAGKPQGKVSVSAPTQFAKSVIHPLIPGFLRAYGEVDLQLLFTDRDVDPLADGIDLVIRLTEHPPQGLAGRRLGAVRWLLVASPAYLRERGTPAQPRDLLKHACIYLGETADDNRWRFRRGTETQSVDVKGRYIANHAGARLEAALQDFGIACVPEFAAAEWLPGGELVQVLPDWNLEARAYVGSVWLLYPPNRFLPPKVRALIDYLVEHLHDVLDTA</sequence>
<keyword evidence="3" id="KW-0238">DNA-binding</keyword>
<proteinExistence type="inferred from homology"/>
<dbReference type="Gene3D" id="3.40.190.290">
    <property type="match status" value="1"/>
</dbReference>
<evidence type="ECO:0000313" key="6">
    <source>
        <dbReference type="EMBL" id="ABE29953.1"/>
    </source>
</evidence>
<keyword evidence="7" id="KW-1185">Reference proteome</keyword>
<dbReference type="eggNOG" id="COG0583">
    <property type="taxonomic scope" value="Bacteria"/>
</dbReference>
<evidence type="ECO:0000259" key="5">
    <source>
        <dbReference type="PROSITE" id="PS50931"/>
    </source>
</evidence>
<dbReference type="PANTHER" id="PTHR30537:SF5">
    <property type="entry name" value="HTH-TYPE TRANSCRIPTIONAL ACTIVATOR TTDR-RELATED"/>
    <property type="match status" value="1"/>
</dbReference>
<dbReference type="AlphaFoldDB" id="Q141N6"/>
<dbReference type="InterPro" id="IPR036388">
    <property type="entry name" value="WH-like_DNA-bd_sf"/>
</dbReference>
<dbReference type="InterPro" id="IPR005119">
    <property type="entry name" value="LysR_subst-bd"/>
</dbReference>
<protein>
    <submittedName>
        <fullName evidence="6">Transcriptional regulator, LysR family</fullName>
    </submittedName>
</protein>
<dbReference type="Pfam" id="PF00126">
    <property type="entry name" value="HTH_1"/>
    <property type="match status" value="1"/>
</dbReference>
<dbReference type="Gene3D" id="1.10.10.10">
    <property type="entry name" value="Winged helix-like DNA-binding domain superfamily/Winged helix DNA-binding domain"/>
    <property type="match status" value="1"/>
</dbReference>
<dbReference type="InterPro" id="IPR036390">
    <property type="entry name" value="WH_DNA-bd_sf"/>
</dbReference>
<keyword evidence="4" id="KW-0804">Transcription</keyword>
<dbReference type="SUPFAM" id="SSF46785">
    <property type="entry name" value="Winged helix' DNA-binding domain"/>
    <property type="match status" value="1"/>
</dbReference>
<dbReference type="PROSITE" id="PS50931">
    <property type="entry name" value="HTH_LYSR"/>
    <property type="match status" value="1"/>
</dbReference>